<evidence type="ECO:0000256" key="6">
    <source>
        <dbReference type="SAM" id="MobiDB-lite"/>
    </source>
</evidence>
<accession>A0A818BJG7</accession>
<protein>
    <recommendedName>
        <fullName evidence="7">HAT C-terminal dimerisation domain-containing protein</fullName>
    </recommendedName>
</protein>
<dbReference type="Pfam" id="PF05699">
    <property type="entry name" value="Dimer_Tnp_hAT"/>
    <property type="match status" value="1"/>
</dbReference>
<evidence type="ECO:0000259" key="7">
    <source>
        <dbReference type="Pfam" id="PF05699"/>
    </source>
</evidence>
<dbReference type="InterPro" id="IPR008906">
    <property type="entry name" value="HATC_C_dom"/>
</dbReference>
<keyword evidence="3" id="KW-0863">Zinc-finger</keyword>
<keyword evidence="2" id="KW-0479">Metal-binding</keyword>
<comment type="subcellular location">
    <subcellularLocation>
        <location evidence="1">Nucleus</location>
    </subcellularLocation>
</comment>
<dbReference type="InterPro" id="IPR012337">
    <property type="entry name" value="RNaseH-like_sf"/>
</dbReference>
<evidence type="ECO:0000256" key="5">
    <source>
        <dbReference type="ARBA" id="ARBA00023242"/>
    </source>
</evidence>
<name>A0A818BJG7_9BILA</name>
<dbReference type="Proteomes" id="UP000663872">
    <property type="component" value="Unassembled WGS sequence"/>
</dbReference>
<dbReference type="InterPro" id="IPR052035">
    <property type="entry name" value="ZnF_BED_domain_contain"/>
</dbReference>
<gene>
    <name evidence="8" type="ORF">GRG538_LOCUS11585</name>
</gene>
<evidence type="ECO:0000256" key="4">
    <source>
        <dbReference type="ARBA" id="ARBA00022833"/>
    </source>
</evidence>
<organism evidence="8 9">
    <name type="scientific">Rotaria socialis</name>
    <dbReference type="NCBI Taxonomy" id="392032"/>
    <lineage>
        <taxon>Eukaryota</taxon>
        <taxon>Metazoa</taxon>
        <taxon>Spiralia</taxon>
        <taxon>Gnathifera</taxon>
        <taxon>Rotifera</taxon>
        <taxon>Eurotatoria</taxon>
        <taxon>Bdelloidea</taxon>
        <taxon>Philodinida</taxon>
        <taxon>Philodinidae</taxon>
        <taxon>Rotaria</taxon>
    </lineage>
</organism>
<evidence type="ECO:0000256" key="3">
    <source>
        <dbReference type="ARBA" id="ARBA00022771"/>
    </source>
</evidence>
<dbReference type="PANTHER" id="PTHR46481">
    <property type="entry name" value="ZINC FINGER BED DOMAIN-CONTAINING PROTEIN 4"/>
    <property type="match status" value="1"/>
</dbReference>
<evidence type="ECO:0000313" key="8">
    <source>
        <dbReference type="EMBL" id="CAF3418606.1"/>
    </source>
</evidence>
<dbReference type="AlphaFoldDB" id="A0A818BJG7"/>
<dbReference type="PANTHER" id="PTHR46481:SF10">
    <property type="entry name" value="ZINC FINGER BED DOMAIN-CONTAINING PROTEIN 39"/>
    <property type="match status" value="1"/>
</dbReference>
<feature type="region of interest" description="Disordered" evidence="6">
    <location>
        <begin position="132"/>
        <end position="161"/>
    </location>
</feature>
<evidence type="ECO:0000313" key="9">
    <source>
        <dbReference type="Proteomes" id="UP000663872"/>
    </source>
</evidence>
<proteinExistence type="predicted"/>
<comment type="caution">
    <text evidence="8">The sequence shown here is derived from an EMBL/GenBank/DDBJ whole genome shotgun (WGS) entry which is preliminary data.</text>
</comment>
<reference evidence="8" key="1">
    <citation type="submission" date="2021-02" db="EMBL/GenBank/DDBJ databases">
        <authorList>
            <person name="Nowell W R."/>
        </authorList>
    </citation>
    <scope>NUCLEOTIDE SEQUENCE</scope>
</reference>
<keyword evidence="4" id="KW-0862">Zinc</keyword>
<dbReference type="EMBL" id="CAJNYT010001550">
    <property type="protein sequence ID" value="CAF3418606.1"/>
    <property type="molecule type" value="Genomic_DNA"/>
</dbReference>
<dbReference type="GO" id="GO:0008270">
    <property type="term" value="F:zinc ion binding"/>
    <property type="evidence" value="ECO:0007669"/>
    <property type="project" value="UniProtKB-KW"/>
</dbReference>
<dbReference type="GO" id="GO:0046983">
    <property type="term" value="F:protein dimerization activity"/>
    <property type="evidence" value="ECO:0007669"/>
    <property type="project" value="InterPro"/>
</dbReference>
<sequence length="245" mass="28420">MLESIDASIEHIRSILSSRSSKTEYSFKLNNINIDALKDLICLLKEFKNVSLLVQICTRPSLHMAYIGINKLEHHLTGADFDQNDDLINIDDRREAAILHPLYRELTFATSYFKSTADMYIREQLDEILGLNKQQHAPTAEPSKKKHKKMEDQFADPDDDVNNYDVNVTSTTIVKNDELERYLRMNIEDKYKQSNPLPFWHNHQTKFPALSLLARRLFSIPINISGGRASVFTWWSYNYSTSLFS</sequence>
<evidence type="ECO:0000256" key="2">
    <source>
        <dbReference type="ARBA" id="ARBA00022723"/>
    </source>
</evidence>
<dbReference type="SUPFAM" id="SSF53098">
    <property type="entry name" value="Ribonuclease H-like"/>
    <property type="match status" value="1"/>
</dbReference>
<feature type="domain" description="HAT C-terminal dimerisation" evidence="7">
    <location>
        <begin position="178"/>
        <end position="222"/>
    </location>
</feature>
<keyword evidence="5" id="KW-0539">Nucleus</keyword>
<dbReference type="GO" id="GO:0005634">
    <property type="term" value="C:nucleus"/>
    <property type="evidence" value="ECO:0007669"/>
    <property type="project" value="UniProtKB-SubCell"/>
</dbReference>
<evidence type="ECO:0000256" key="1">
    <source>
        <dbReference type="ARBA" id="ARBA00004123"/>
    </source>
</evidence>